<proteinExistence type="inferred from homology"/>
<dbReference type="NCBIfam" id="TIGR00231">
    <property type="entry name" value="small_GTP"/>
    <property type="match status" value="1"/>
</dbReference>
<dbReference type="PROSITE" id="PS51419">
    <property type="entry name" value="RAB"/>
    <property type="match status" value="1"/>
</dbReference>
<dbReference type="PANTHER" id="PTHR47979">
    <property type="entry name" value="DRAB11-RELATED"/>
    <property type="match status" value="1"/>
</dbReference>
<evidence type="ECO:0000256" key="1">
    <source>
        <dbReference type="ARBA" id="ARBA00006270"/>
    </source>
</evidence>
<dbReference type="SMART" id="SM00175">
    <property type="entry name" value="RAB"/>
    <property type="match status" value="1"/>
</dbReference>
<dbReference type="SMART" id="SM00173">
    <property type="entry name" value="RAS"/>
    <property type="match status" value="1"/>
</dbReference>
<dbReference type="SUPFAM" id="SSF52540">
    <property type="entry name" value="P-loop containing nucleoside triphosphate hydrolases"/>
    <property type="match status" value="1"/>
</dbReference>
<dbReference type="GO" id="GO:0003924">
    <property type="term" value="F:GTPase activity"/>
    <property type="evidence" value="ECO:0007669"/>
    <property type="project" value="InterPro"/>
</dbReference>
<dbReference type="PROSITE" id="PS51421">
    <property type="entry name" value="RAS"/>
    <property type="match status" value="1"/>
</dbReference>
<organism evidence="2 3">
    <name type="scientific">Pneumocystis carinii (strain B80)</name>
    <name type="common">Rat pneumocystis pneumonia agent</name>
    <name type="synonym">Pneumocystis carinii f. sp. carinii</name>
    <dbReference type="NCBI Taxonomy" id="1408658"/>
    <lineage>
        <taxon>Eukaryota</taxon>
        <taxon>Fungi</taxon>
        <taxon>Dikarya</taxon>
        <taxon>Ascomycota</taxon>
        <taxon>Taphrinomycotina</taxon>
        <taxon>Pneumocystomycetes</taxon>
        <taxon>Pneumocystaceae</taxon>
        <taxon>Pneumocystis</taxon>
    </lineage>
</organism>
<dbReference type="FunFam" id="3.40.50.300:FF:001447">
    <property type="entry name" value="Ras-related protein Rab-1B"/>
    <property type="match status" value="1"/>
</dbReference>
<dbReference type="Gene3D" id="3.40.50.300">
    <property type="entry name" value="P-loop containing nucleotide triphosphate hydrolases"/>
    <property type="match status" value="1"/>
</dbReference>
<evidence type="ECO:0000313" key="2">
    <source>
        <dbReference type="EMBL" id="KTW26149.1"/>
    </source>
</evidence>
<dbReference type="SMART" id="SM00174">
    <property type="entry name" value="RHO"/>
    <property type="match status" value="1"/>
</dbReference>
<dbReference type="EMBL" id="LFVZ01000014">
    <property type="protein sequence ID" value="KTW26149.1"/>
    <property type="molecule type" value="Genomic_DNA"/>
</dbReference>
<dbReference type="VEuPathDB" id="FungiDB:T552_03041"/>
<dbReference type="AlphaFoldDB" id="A0A0W4ZCV3"/>
<protein>
    <recommendedName>
        <fullName evidence="4">GTP-binding protein ypt3</fullName>
    </recommendedName>
</protein>
<accession>A0A0W4ZCV3</accession>
<dbReference type="InterPro" id="IPR005225">
    <property type="entry name" value="Small_GTP-bd"/>
</dbReference>
<dbReference type="GO" id="GO:0005525">
    <property type="term" value="F:GTP binding"/>
    <property type="evidence" value="ECO:0007669"/>
    <property type="project" value="InterPro"/>
</dbReference>
<evidence type="ECO:0008006" key="4">
    <source>
        <dbReference type="Google" id="ProtNLM"/>
    </source>
</evidence>
<name>A0A0W4ZCV3_PNEC8</name>
<dbReference type="InterPro" id="IPR050209">
    <property type="entry name" value="Rab_GTPases_membrane_traffic"/>
</dbReference>
<dbReference type="Proteomes" id="UP000054454">
    <property type="component" value="Unassembled WGS sequence"/>
</dbReference>
<dbReference type="Pfam" id="PF00071">
    <property type="entry name" value="Ras"/>
    <property type="match status" value="1"/>
</dbReference>
<evidence type="ECO:0000313" key="3">
    <source>
        <dbReference type="Proteomes" id="UP000054454"/>
    </source>
</evidence>
<dbReference type="GeneID" id="28937762"/>
<comment type="caution">
    <text evidence="2">The sequence shown here is derived from an EMBL/GenBank/DDBJ whole genome shotgun (WGS) entry which is preliminary data.</text>
</comment>
<gene>
    <name evidence="2" type="ORF">T552_03041</name>
</gene>
<dbReference type="RefSeq" id="XP_018224693.1">
    <property type="nucleotide sequence ID" value="XM_018371559.1"/>
</dbReference>
<keyword evidence="3" id="KW-1185">Reference proteome</keyword>
<dbReference type="InterPro" id="IPR001806">
    <property type="entry name" value="Small_GTPase"/>
</dbReference>
<reference evidence="3" key="1">
    <citation type="journal article" date="2016" name="Nat. Commun.">
        <title>Genome analysis of three Pneumocystis species reveals adaptation mechanisms to life exclusively in mammalian hosts.</title>
        <authorList>
            <person name="Ma L."/>
            <person name="Chen Z."/>
            <person name="Huang D.W."/>
            <person name="Kutty G."/>
            <person name="Ishihara M."/>
            <person name="Wang H."/>
            <person name="Abouelleil A."/>
            <person name="Bishop L."/>
            <person name="Davey E."/>
            <person name="Deng R."/>
            <person name="Deng X."/>
            <person name="Fan L."/>
            <person name="Fantoni G."/>
            <person name="Fitzgerald M."/>
            <person name="Gogineni E."/>
            <person name="Goldberg J.M."/>
            <person name="Handley G."/>
            <person name="Hu X."/>
            <person name="Huber C."/>
            <person name="Jiao X."/>
            <person name="Jones K."/>
            <person name="Levin J.Z."/>
            <person name="Liu Y."/>
            <person name="Macdonald P."/>
            <person name="Melnikov A."/>
            <person name="Raley C."/>
            <person name="Sassi M."/>
            <person name="Sherman B.T."/>
            <person name="Song X."/>
            <person name="Sykes S."/>
            <person name="Tran B."/>
            <person name="Walsh L."/>
            <person name="Xia Y."/>
            <person name="Yang J."/>
            <person name="Young S."/>
            <person name="Zeng Q."/>
            <person name="Zheng X."/>
            <person name="Stephens R."/>
            <person name="Nusbaum C."/>
            <person name="Birren B.W."/>
            <person name="Azadi P."/>
            <person name="Lempicki R.A."/>
            <person name="Cuomo C.A."/>
            <person name="Kovacs J.A."/>
        </authorList>
    </citation>
    <scope>NUCLEOTIDE SEQUENCE [LARGE SCALE GENOMIC DNA]</scope>
    <source>
        <strain evidence="3">B80</strain>
    </source>
</reference>
<dbReference type="OrthoDB" id="9989112at2759"/>
<dbReference type="InterPro" id="IPR027417">
    <property type="entry name" value="P-loop_NTPase"/>
</dbReference>
<dbReference type="PRINTS" id="PR00449">
    <property type="entry name" value="RASTRNSFRMNG"/>
</dbReference>
<comment type="similarity">
    <text evidence="1">Belongs to the small GTPase superfamily. Rab family.</text>
</comment>
<sequence>MRCMMNNRYLDRHDATIGIEWGARMIEVEGVRMKLQLWDTAGQETFHAMTRNYYRGSSGALLVYDITRRETFEHAAVWLEDLRMYGSSNISIALIGNKSDLGNTSREVGYEEAKKWANEKGVYIFSEVSAKTGDQVNESFMKIARNIYEKILNNQLDINDRLNGIKVRQKNVVVMDVKKRKWCC</sequence>